<proteinExistence type="predicted"/>
<accession>A0A2A8D357</accession>
<evidence type="ECO:0000313" key="1">
    <source>
        <dbReference type="EMBL" id="PEN15320.1"/>
    </source>
</evidence>
<name>A0A2A8D357_9BACT</name>
<dbReference type="InterPro" id="IPR029044">
    <property type="entry name" value="Nucleotide-diphossugar_trans"/>
</dbReference>
<sequence>MRVRISIVGEPESAFINMMKLLVYSIRSRAGALSDAPITLSVNGRDMPATDRQQLESMGDVNVRVMPRHYGWLFANKFNALFPADTSYDVLLYLDADTCSFADLGPMVDGLDPGRAQFRGRMMGEIGSQEAGPLDALIREFAVPDGASAADVQDARFPRDIPLFNCGVMVMTKPAVEIVRYHAPRIAYELVSRRASSAVESLPGLFRETAHRLYARFFPSRQKTTYAYWVAEQLAVAFALLSNEVEYDLLDHTYNWELATSPDDAEAPAIFHYLKGRHELDRAALFDGPWLDAYARSDSGPRRALANLARECASHLIQSTQTAPPAS</sequence>
<dbReference type="AlphaFoldDB" id="A0A2A8D357"/>
<dbReference type="Gene3D" id="3.90.550.10">
    <property type="entry name" value="Spore Coat Polysaccharide Biosynthesis Protein SpsA, Chain A"/>
    <property type="match status" value="1"/>
</dbReference>
<protein>
    <recommendedName>
        <fullName evidence="3">Glycosyl transferase family 8</fullName>
    </recommendedName>
</protein>
<comment type="caution">
    <text evidence="1">The sequence shown here is derived from an EMBL/GenBank/DDBJ whole genome shotgun (WGS) entry which is preliminary data.</text>
</comment>
<keyword evidence="2" id="KW-1185">Reference proteome</keyword>
<gene>
    <name evidence="1" type="ORF">CRI94_03310</name>
</gene>
<dbReference type="RefSeq" id="WP_098074219.1">
    <property type="nucleotide sequence ID" value="NZ_PDEQ01000001.1"/>
</dbReference>
<evidence type="ECO:0000313" key="2">
    <source>
        <dbReference type="Proteomes" id="UP000220102"/>
    </source>
</evidence>
<dbReference type="Proteomes" id="UP000220102">
    <property type="component" value="Unassembled WGS sequence"/>
</dbReference>
<reference evidence="1 2" key="1">
    <citation type="submission" date="2017-10" db="EMBL/GenBank/DDBJ databases">
        <title>Draft genome of Longibacter Salinarum.</title>
        <authorList>
            <person name="Goh K.M."/>
            <person name="Shamsir M.S."/>
            <person name="Lim S.W."/>
        </authorList>
    </citation>
    <scope>NUCLEOTIDE SEQUENCE [LARGE SCALE GENOMIC DNA]</scope>
    <source>
        <strain evidence="1 2">KCTC 52045</strain>
    </source>
</reference>
<evidence type="ECO:0008006" key="3">
    <source>
        <dbReference type="Google" id="ProtNLM"/>
    </source>
</evidence>
<dbReference type="SUPFAM" id="SSF53448">
    <property type="entry name" value="Nucleotide-diphospho-sugar transferases"/>
    <property type="match status" value="1"/>
</dbReference>
<dbReference type="EMBL" id="PDEQ01000001">
    <property type="protein sequence ID" value="PEN15320.1"/>
    <property type="molecule type" value="Genomic_DNA"/>
</dbReference>
<organism evidence="1 2">
    <name type="scientific">Longibacter salinarum</name>
    <dbReference type="NCBI Taxonomy" id="1850348"/>
    <lineage>
        <taxon>Bacteria</taxon>
        <taxon>Pseudomonadati</taxon>
        <taxon>Rhodothermota</taxon>
        <taxon>Rhodothermia</taxon>
        <taxon>Rhodothermales</taxon>
        <taxon>Salisaetaceae</taxon>
        <taxon>Longibacter</taxon>
    </lineage>
</organism>